<gene>
    <name evidence="7" type="ORF">AXE65_12945</name>
</gene>
<evidence type="ECO:0000256" key="3">
    <source>
        <dbReference type="ARBA" id="ARBA00022692"/>
    </source>
</evidence>
<evidence type="ECO:0000256" key="2">
    <source>
        <dbReference type="ARBA" id="ARBA00022448"/>
    </source>
</evidence>
<evidence type="ECO:0000313" key="7">
    <source>
        <dbReference type="EMBL" id="KXU38478.1"/>
    </source>
</evidence>
<evidence type="ECO:0000256" key="5">
    <source>
        <dbReference type="ARBA" id="ARBA00023136"/>
    </source>
</evidence>
<keyword evidence="4 6" id="KW-1133">Transmembrane helix</keyword>
<dbReference type="PANTHER" id="PTHR12778">
    <property type="entry name" value="SOLUTE CARRIER FAMILY 33 ACETYL-COA TRANSPORTER -RELATED"/>
    <property type="match status" value="1"/>
</dbReference>
<comment type="caution">
    <text evidence="7">The sequence shown here is derived from an EMBL/GenBank/DDBJ whole genome shotgun (WGS) entry which is preliminary data.</text>
</comment>
<feature type="transmembrane region" description="Helical" evidence="6">
    <location>
        <begin position="47"/>
        <end position="67"/>
    </location>
</feature>
<dbReference type="EMBL" id="LSZO01000130">
    <property type="protein sequence ID" value="KXU38478.1"/>
    <property type="molecule type" value="Genomic_DNA"/>
</dbReference>
<keyword evidence="2" id="KW-0813">Transport</keyword>
<accession>A0A139SV36</accession>
<comment type="subcellular location">
    <subcellularLocation>
        <location evidence="1">Membrane</location>
        <topology evidence="1">Multi-pass membrane protein</topology>
    </subcellularLocation>
</comment>
<keyword evidence="3 6" id="KW-0812">Transmembrane</keyword>
<feature type="transmembrane region" description="Helical" evidence="6">
    <location>
        <begin position="352"/>
        <end position="373"/>
    </location>
</feature>
<dbReference type="AlphaFoldDB" id="A0A139SV36"/>
<feature type="transmembrane region" description="Helical" evidence="6">
    <location>
        <begin position="224"/>
        <end position="244"/>
    </location>
</feature>
<dbReference type="InterPro" id="IPR036259">
    <property type="entry name" value="MFS_trans_sf"/>
</dbReference>
<dbReference type="InterPro" id="IPR004752">
    <property type="entry name" value="AmpG_permease/AT-1"/>
</dbReference>
<dbReference type="RefSeq" id="WP_068389316.1">
    <property type="nucleotide sequence ID" value="NZ_LSZO01000130.1"/>
</dbReference>
<dbReference type="Pfam" id="PF07690">
    <property type="entry name" value="MFS_1"/>
    <property type="match status" value="1"/>
</dbReference>
<feature type="transmembrane region" description="Helical" evidence="6">
    <location>
        <begin position="79"/>
        <end position="97"/>
    </location>
</feature>
<reference evidence="7 8" key="1">
    <citation type="submission" date="2016-02" db="EMBL/GenBank/DDBJ databases">
        <authorList>
            <person name="Wen L."/>
            <person name="He K."/>
            <person name="Yang H."/>
        </authorList>
    </citation>
    <scope>NUCLEOTIDE SEQUENCE [LARGE SCALE GENOMIC DNA]</scope>
    <source>
        <strain evidence="7 8">CV58</strain>
    </source>
</reference>
<dbReference type="OrthoDB" id="6103975at2"/>
<feature type="transmembrane region" description="Helical" evidence="6">
    <location>
        <begin position="103"/>
        <end position="122"/>
    </location>
</feature>
<sequence>MTATPRNYWPIQLLLGWLNLVLAAPTIYLYMGLPLVMRQHGWSGTEIGLFQLAGVPVMLKFVLATPIDRWKIGHTNYRNWGILLFFGHIAALLAVATQDIQSANYWSLFTLAMLASLFGTWADVPVNALAIQYLPESERMRAGALRSAVTGLSAIIGGGLMLVVQTRMGWAWPFWILSGCMLSGVLSMLLFVRIAANPAQPATSLAPRVGIKHWVNYFTIPKHCAWLPLLLLYFPFLGATWLYIKPLLLDHGFQPENVAWLAGVLGGLVAAGGSMAGGALAKHGGLRRALPICAVLGLVAVSALALAIANNAPPSVLIALVVLIAIAMGANASLVFGLMMYHTRADMNALDYGIQSSLFALMRALIPIGMGIILDHLGYVGMLTSIVIALALVLLFVMRYLRVSPLISPAARPIG</sequence>
<feature type="transmembrane region" description="Helical" evidence="6">
    <location>
        <begin position="289"/>
        <end position="309"/>
    </location>
</feature>
<evidence type="ECO:0000313" key="8">
    <source>
        <dbReference type="Proteomes" id="UP000072660"/>
    </source>
</evidence>
<keyword evidence="8" id="KW-1185">Reference proteome</keyword>
<proteinExistence type="predicted"/>
<evidence type="ECO:0000256" key="4">
    <source>
        <dbReference type="ARBA" id="ARBA00022989"/>
    </source>
</evidence>
<dbReference type="GO" id="GO:0016020">
    <property type="term" value="C:membrane"/>
    <property type="evidence" value="ECO:0007669"/>
    <property type="project" value="UniProtKB-SubCell"/>
</dbReference>
<keyword evidence="5 6" id="KW-0472">Membrane</keyword>
<feature type="transmembrane region" description="Helical" evidence="6">
    <location>
        <begin position="315"/>
        <end position="340"/>
    </location>
</feature>
<name>A0A139SV36_9GAMM</name>
<feature type="transmembrane region" description="Helical" evidence="6">
    <location>
        <begin position="259"/>
        <end position="277"/>
    </location>
</feature>
<organism evidence="7 8">
    <name type="scientific">Ventosimonas gracilis</name>
    <dbReference type="NCBI Taxonomy" id="1680762"/>
    <lineage>
        <taxon>Bacteria</taxon>
        <taxon>Pseudomonadati</taxon>
        <taxon>Pseudomonadota</taxon>
        <taxon>Gammaproteobacteria</taxon>
        <taxon>Pseudomonadales</taxon>
        <taxon>Ventosimonadaceae</taxon>
        <taxon>Ventosimonas</taxon>
    </lineage>
</organism>
<protein>
    <submittedName>
        <fullName evidence="7">MFS transporter</fullName>
    </submittedName>
</protein>
<dbReference type="GO" id="GO:0022857">
    <property type="term" value="F:transmembrane transporter activity"/>
    <property type="evidence" value="ECO:0007669"/>
    <property type="project" value="InterPro"/>
</dbReference>
<dbReference type="InterPro" id="IPR011701">
    <property type="entry name" value="MFS"/>
</dbReference>
<dbReference type="Proteomes" id="UP000072660">
    <property type="component" value="Unassembled WGS sequence"/>
</dbReference>
<dbReference type="SUPFAM" id="SSF103473">
    <property type="entry name" value="MFS general substrate transporter"/>
    <property type="match status" value="1"/>
</dbReference>
<feature type="transmembrane region" description="Helical" evidence="6">
    <location>
        <begin position="379"/>
        <end position="398"/>
    </location>
</feature>
<feature type="transmembrane region" description="Helical" evidence="6">
    <location>
        <begin position="143"/>
        <end position="164"/>
    </location>
</feature>
<feature type="transmembrane region" description="Helical" evidence="6">
    <location>
        <begin position="170"/>
        <end position="192"/>
    </location>
</feature>
<evidence type="ECO:0000256" key="1">
    <source>
        <dbReference type="ARBA" id="ARBA00004141"/>
    </source>
</evidence>
<evidence type="ECO:0000256" key="6">
    <source>
        <dbReference type="SAM" id="Phobius"/>
    </source>
</evidence>
<dbReference type="Gene3D" id="1.20.1250.20">
    <property type="entry name" value="MFS general substrate transporter like domains"/>
    <property type="match status" value="1"/>
</dbReference>
<dbReference type="PANTHER" id="PTHR12778:SF10">
    <property type="entry name" value="MAJOR FACILITATOR SUPERFAMILY DOMAIN-CONTAINING PROTEIN 3"/>
    <property type="match status" value="1"/>
</dbReference>